<evidence type="ECO:0000313" key="1">
    <source>
        <dbReference type="EMBL" id="WQF76964.1"/>
    </source>
</evidence>
<dbReference type="EMBL" id="CP137305">
    <property type="protein sequence ID" value="WQF76964.1"/>
    <property type="molecule type" value="Genomic_DNA"/>
</dbReference>
<dbReference type="AlphaFoldDB" id="A0AAX4I167"/>
<evidence type="ECO:0000313" key="2">
    <source>
        <dbReference type="Proteomes" id="UP001322277"/>
    </source>
</evidence>
<dbReference type="InterPro" id="IPR011990">
    <property type="entry name" value="TPR-like_helical_dom_sf"/>
</dbReference>
<dbReference type="GeneID" id="87938481"/>
<proteinExistence type="predicted"/>
<dbReference type="SUPFAM" id="SSF48452">
    <property type="entry name" value="TPR-like"/>
    <property type="match status" value="1"/>
</dbReference>
<keyword evidence="2" id="KW-1185">Reference proteome</keyword>
<gene>
    <name evidence="1" type="ORF">CDEST_01978</name>
</gene>
<dbReference type="KEGG" id="cdet:87938481"/>
<organism evidence="1 2">
    <name type="scientific">Colletotrichum destructivum</name>
    <dbReference type="NCBI Taxonomy" id="34406"/>
    <lineage>
        <taxon>Eukaryota</taxon>
        <taxon>Fungi</taxon>
        <taxon>Dikarya</taxon>
        <taxon>Ascomycota</taxon>
        <taxon>Pezizomycotina</taxon>
        <taxon>Sordariomycetes</taxon>
        <taxon>Hypocreomycetidae</taxon>
        <taxon>Glomerellales</taxon>
        <taxon>Glomerellaceae</taxon>
        <taxon>Colletotrichum</taxon>
        <taxon>Colletotrichum destructivum species complex</taxon>
    </lineage>
</organism>
<sequence>MCRRRSFLLCFYIIKEIRDVVPSLEEGQISEKLKKFLQIGRSWNDVIHSLAEIVSDSADDHIGLLAWVSSYTAIHTKSREATPAVKLFLEAKMPILSPAGTGTTDVGPAATSAPEPTLSGNDVNILSTLSSFFAPEKEIPLDMLHRGATPRNRWSKKGDIQARDSNVDSEVAAFLKDRNRVARALEKLCQSGEAAKPPVAHMVPEWYTISQSLRERTLAKLDGEQRKFWKEQALLVAYYALPWKNIEASLTAMLPHVRFVLAANDPFAEDATTSDTAKALPPDIKEDLIMTLTEAIRLPGMSWKRFAIDRAEDLCFGDENLYATIRVRERRSLVSRLSGKPVQALDHLNQRQTDIDDQRIHAARGFVAIDCSLNKLQVEQLREAKRILDDWMPLNPKPNLMDQVVRFRKYSLLGKIQRYQGNFPEALRHLDVALNIVDRYKSHGSGLNFEEDIHDLACTYADTLREHGLFDEAEKHLRPMIASTSVAPRSRFVLEASLAECLFAKGHYEARKASGKVTHEARNALEKSRKLCVLLQSQSLLKFERLRTLLTLAKICFVEDKYSEAEDYFSKSFTTMNTFGRTNGYATMAIIKSMIHTVGSRASPEDDGELERQSIEQSYEKLKILEEEAEEGGIQYWVPGLRDWEDSLMRLPPVRSRI</sequence>
<accession>A0AAX4I167</accession>
<dbReference type="RefSeq" id="XP_062774188.1">
    <property type="nucleotide sequence ID" value="XM_062918137.1"/>
</dbReference>
<dbReference type="Gene3D" id="1.25.40.10">
    <property type="entry name" value="Tetratricopeptide repeat domain"/>
    <property type="match status" value="1"/>
</dbReference>
<protein>
    <submittedName>
        <fullName evidence="1">Tetratricopeptide-like helical domain superfamily</fullName>
    </submittedName>
</protein>
<name>A0AAX4I167_9PEZI</name>
<dbReference type="Proteomes" id="UP001322277">
    <property type="component" value="Chromosome 1"/>
</dbReference>
<reference evidence="2" key="1">
    <citation type="journal article" date="2023" name="bioRxiv">
        <title>Complete genome of the Medicago anthracnose fungus, Colletotrichum destructivum, reveals a mini-chromosome-like region within a core chromosome.</title>
        <authorList>
            <person name="Lapalu N."/>
            <person name="Simon A."/>
            <person name="Lu A."/>
            <person name="Plaumann P.-L."/>
            <person name="Amselem J."/>
            <person name="Pigne S."/>
            <person name="Auger A."/>
            <person name="Koch C."/>
            <person name="Dallery J.-F."/>
            <person name="O'Connell R.J."/>
        </authorList>
    </citation>
    <scope>NUCLEOTIDE SEQUENCE [LARGE SCALE GENOMIC DNA]</scope>
    <source>
        <strain evidence="2">CBS 520.97</strain>
    </source>
</reference>